<protein>
    <recommendedName>
        <fullName evidence="2">Bacterial surface antigen (D15) domain-containing protein</fullName>
    </recommendedName>
</protein>
<name>A0A381SU85_9ZZZZ</name>
<evidence type="ECO:0008006" key="2">
    <source>
        <dbReference type="Google" id="ProtNLM"/>
    </source>
</evidence>
<gene>
    <name evidence="1" type="ORF">METZ01_LOCUS60370</name>
</gene>
<reference evidence="1" key="1">
    <citation type="submission" date="2018-05" db="EMBL/GenBank/DDBJ databases">
        <authorList>
            <person name="Lanie J.A."/>
            <person name="Ng W.-L."/>
            <person name="Kazmierczak K.M."/>
            <person name="Andrzejewski T.M."/>
            <person name="Davidsen T.M."/>
            <person name="Wayne K.J."/>
            <person name="Tettelin H."/>
            <person name="Glass J.I."/>
            <person name="Rusch D."/>
            <person name="Podicherti R."/>
            <person name="Tsui H.-C.T."/>
            <person name="Winkler M.E."/>
        </authorList>
    </citation>
    <scope>NUCLEOTIDE SEQUENCE</scope>
</reference>
<sequence length="527" mass="58163">MRTLGVATLVMFFAVAVAISAEGQSELPSPVIGTIEVVANEVFDEPSGGFAAFYRAANKIHISTRERIIRRELLFATGDPVDAERLEQTERNLRALSFLRDARVEAVPVDSDGDGQPERVDVRVVTWDTWSLTPRVDVEQVDGRTIWEAGVSENNLLGLGKSVAAWHRTDLDRTTDRVLYRDPQLAGSRFSLTASLADLSDGDEEYFSLTRPYFSLEDTWAFSVGAGAFSRRDPLFEDGREIDRLRHRGQWGDLEFGRSVRRRPTSALRFHVAYRTREERIGSDTRDFGIVEVGIRSVEHRFTRLTHVNRFEATEDFNLGAQSYGTVGLSTPALGGGEGRVTSAAAGHSRGVAFGPGHFLVADMAVVGRHEGRWVNALTLARARYLRKHATRHLLIGRAEFQWGHNLDPEVQLLLGAESGLRGYPTRQFAGTRSLLVSAEERWFVADDVGQVFSLGVAAFVDSGFVWPEGESLSLSDLKTAVGIGLLVGSNRLSLVGDGVRLDVGYAVTSVSDVSRWVFNFGSDIEF</sequence>
<accession>A0A381SU85</accession>
<proteinExistence type="predicted"/>
<organism evidence="1">
    <name type="scientific">marine metagenome</name>
    <dbReference type="NCBI Taxonomy" id="408172"/>
    <lineage>
        <taxon>unclassified sequences</taxon>
        <taxon>metagenomes</taxon>
        <taxon>ecological metagenomes</taxon>
    </lineage>
</organism>
<dbReference type="AlphaFoldDB" id="A0A381SU85"/>
<dbReference type="Gene3D" id="2.40.160.50">
    <property type="entry name" value="membrane protein fhac: a member of the omp85/tpsb transporter family"/>
    <property type="match status" value="1"/>
</dbReference>
<dbReference type="Gene3D" id="3.10.20.310">
    <property type="entry name" value="membrane protein fhac"/>
    <property type="match status" value="1"/>
</dbReference>
<evidence type="ECO:0000313" key="1">
    <source>
        <dbReference type="EMBL" id="SVA07516.1"/>
    </source>
</evidence>
<dbReference type="EMBL" id="UINC01003577">
    <property type="protein sequence ID" value="SVA07516.1"/>
    <property type="molecule type" value="Genomic_DNA"/>
</dbReference>